<evidence type="ECO:0000313" key="6">
    <source>
        <dbReference type="Proteomes" id="UP000682733"/>
    </source>
</evidence>
<dbReference type="EMBL" id="CAJOBA010035746">
    <property type="protein sequence ID" value="CAF4010011.1"/>
    <property type="molecule type" value="Genomic_DNA"/>
</dbReference>
<protein>
    <recommendedName>
        <fullName evidence="7">Helitron helicase-like domain-containing protein</fullName>
    </recommendedName>
</protein>
<dbReference type="Proteomes" id="UP000682733">
    <property type="component" value="Unassembled WGS sequence"/>
</dbReference>
<dbReference type="Proteomes" id="UP000677228">
    <property type="component" value="Unassembled WGS sequence"/>
</dbReference>
<organism evidence="5 6">
    <name type="scientific">Didymodactylos carnosus</name>
    <dbReference type="NCBI Taxonomy" id="1234261"/>
    <lineage>
        <taxon>Eukaryota</taxon>
        <taxon>Metazoa</taxon>
        <taxon>Spiralia</taxon>
        <taxon>Gnathifera</taxon>
        <taxon>Rotifera</taxon>
        <taxon>Eurotatoria</taxon>
        <taxon>Bdelloidea</taxon>
        <taxon>Philodinida</taxon>
        <taxon>Philodinidae</taxon>
        <taxon>Didymodactylos</taxon>
    </lineage>
</organism>
<evidence type="ECO:0000256" key="1">
    <source>
        <dbReference type="SAM" id="MobiDB-lite"/>
    </source>
</evidence>
<feature type="region of interest" description="Disordered" evidence="1">
    <location>
        <begin position="372"/>
        <end position="398"/>
    </location>
</feature>
<sequence length="679" mass="77515">MRICPPVFVGSNPPNRKQLEEVLIVRKQRVAAALNWLRQNNSLYQHVDIDMNKINELPQSDISAAIWEMMDIQSSPDTRRSGYVNDPLATDQTPLEQNDSIPLVTSGVVDINGTNVTPEDVKEYIMKNMFKEDKITFLPTSNPKKYVIPRSSKPTNEYFNPNLLLGLFPTLFPYGCGAIEDLSRPIKVAFRKHIHDPRINTLLKGIKTVGGHVHGSCQSRAALRTQIHALIYKKGLPSIFMTVNPADTYHPLAMYFAGVNMDLDKLVADDYPTAYQRAEKVARHPVAMAKFFNVIITNLLETIIGGGVLGPVKAHFGTVESQERGTLHFHVLIWLKHDLTPAQMTENIQNEEFRTNLIEYLEDIIKEDVDNFRATSRNEDSSEGEYETSMETDDEVQTGCRTPPAVQYDWNSCYIPLTPVDLSKYGLSTPRTSTVEDAKALVYYITDYITKSSLSFYDTLHLIQKGAKSLKTNIPNGVIEQAYRLILRCYNTIGSQCALSGAQVASYLMNWPDHYTGDKFENLFLIGIERYLQSCLDHNREKEMHVSGSPFEIHEMDKERGTDSIDYEENKNEEGFLVQKSTNDNYVLVNTRIDYECRPTEMETDCLYAFVNKYQKNRKCKTEKEFDSQTATQVKKVKVGRSPLPRYQFFERHAQRKTHILKERTQPIIPVLIGPQIPR</sequence>
<proteinExistence type="predicted"/>
<gene>
    <name evidence="4" type="ORF">OVA965_LOCUS23939</name>
    <name evidence="5" type="ORF">TMI583_LOCUS24657</name>
</gene>
<evidence type="ECO:0008006" key="7">
    <source>
        <dbReference type="Google" id="ProtNLM"/>
    </source>
</evidence>
<comment type="caution">
    <text evidence="5">The sequence shown here is derived from an EMBL/GenBank/DDBJ whole genome shotgun (WGS) entry which is preliminary data.</text>
</comment>
<evidence type="ECO:0000259" key="2">
    <source>
        <dbReference type="Pfam" id="PF14214"/>
    </source>
</evidence>
<dbReference type="InterPro" id="IPR025476">
    <property type="entry name" value="Helitron_helicase-like"/>
</dbReference>
<reference evidence="5" key="1">
    <citation type="submission" date="2021-02" db="EMBL/GenBank/DDBJ databases">
        <authorList>
            <person name="Nowell W R."/>
        </authorList>
    </citation>
    <scope>NUCLEOTIDE SEQUENCE</scope>
</reference>
<evidence type="ECO:0000259" key="3">
    <source>
        <dbReference type="Pfam" id="PF20209"/>
    </source>
</evidence>
<evidence type="ECO:0000313" key="4">
    <source>
        <dbReference type="EMBL" id="CAF1199967.1"/>
    </source>
</evidence>
<feature type="domain" description="Helitron helicase-like" evidence="2">
    <location>
        <begin position="186"/>
        <end position="333"/>
    </location>
</feature>
<dbReference type="EMBL" id="CAJNOK010014214">
    <property type="protein sequence ID" value="CAF1199967.1"/>
    <property type="molecule type" value="Genomic_DNA"/>
</dbReference>
<dbReference type="AlphaFoldDB" id="A0A8S2NNT1"/>
<dbReference type="Pfam" id="PF14214">
    <property type="entry name" value="Helitron_like_N"/>
    <property type="match status" value="1"/>
</dbReference>
<feature type="domain" description="DUF6570" evidence="3">
    <location>
        <begin position="7"/>
        <end position="53"/>
    </location>
</feature>
<dbReference type="InterPro" id="IPR046700">
    <property type="entry name" value="DUF6570"/>
</dbReference>
<feature type="compositionally biased region" description="Acidic residues" evidence="1">
    <location>
        <begin position="381"/>
        <end position="396"/>
    </location>
</feature>
<accession>A0A8S2NNT1</accession>
<dbReference type="Pfam" id="PF20209">
    <property type="entry name" value="DUF6570"/>
    <property type="match status" value="1"/>
</dbReference>
<evidence type="ECO:0000313" key="5">
    <source>
        <dbReference type="EMBL" id="CAF4010011.1"/>
    </source>
</evidence>
<name>A0A8S2NNT1_9BILA</name>